<reference evidence="3" key="1">
    <citation type="journal article" date="2019" name="Int. J. Syst. Evol. Microbiol.">
        <title>The Global Catalogue of Microorganisms (GCM) 10K type strain sequencing project: providing services to taxonomists for standard genome sequencing and annotation.</title>
        <authorList>
            <consortium name="The Broad Institute Genomics Platform"/>
            <consortium name="The Broad Institute Genome Sequencing Center for Infectious Disease"/>
            <person name="Wu L."/>
            <person name="Ma J."/>
        </authorList>
    </citation>
    <scope>NUCLEOTIDE SEQUENCE [LARGE SCALE GENOMIC DNA]</scope>
    <source>
        <strain evidence="3">JCM 13850</strain>
    </source>
</reference>
<gene>
    <name evidence="2" type="ORF">GCM10009727_54790</name>
</gene>
<dbReference type="EMBL" id="BAAAMR010000054">
    <property type="protein sequence ID" value="GAA2150436.1"/>
    <property type="molecule type" value="Genomic_DNA"/>
</dbReference>
<accession>A0ABP5LMZ7</accession>
<evidence type="ECO:0000313" key="2">
    <source>
        <dbReference type="EMBL" id="GAA2150436.1"/>
    </source>
</evidence>
<dbReference type="Proteomes" id="UP001501020">
    <property type="component" value="Unassembled WGS sequence"/>
</dbReference>
<evidence type="ECO:0000313" key="3">
    <source>
        <dbReference type="Proteomes" id="UP001501020"/>
    </source>
</evidence>
<keyword evidence="3" id="KW-1185">Reference proteome</keyword>
<sequence>MSGIPTVPLIAPRNPRCDGGPPHGLPGTTERSPRLAGAARDHRSVPRPARDERTGTVPPAERRWQPARHSDPAPTRHHGPLAIAEPVHPAAAAARSAASDLPVAK</sequence>
<feature type="region of interest" description="Disordered" evidence="1">
    <location>
        <begin position="1"/>
        <end position="105"/>
    </location>
</feature>
<protein>
    <submittedName>
        <fullName evidence="2">Uncharacterized protein</fullName>
    </submittedName>
</protein>
<feature type="compositionally biased region" description="Low complexity" evidence="1">
    <location>
        <begin position="82"/>
        <end position="105"/>
    </location>
</feature>
<comment type="caution">
    <text evidence="2">The sequence shown here is derived from an EMBL/GenBank/DDBJ whole genome shotgun (WGS) entry which is preliminary data.</text>
</comment>
<proteinExistence type="predicted"/>
<feature type="compositionally biased region" description="Basic and acidic residues" evidence="1">
    <location>
        <begin position="39"/>
        <end position="71"/>
    </location>
</feature>
<evidence type="ECO:0000256" key="1">
    <source>
        <dbReference type="SAM" id="MobiDB-lite"/>
    </source>
</evidence>
<organism evidence="2 3">
    <name type="scientific">Actinomadura napierensis</name>
    <dbReference type="NCBI Taxonomy" id="267854"/>
    <lineage>
        <taxon>Bacteria</taxon>
        <taxon>Bacillati</taxon>
        <taxon>Actinomycetota</taxon>
        <taxon>Actinomycetes</taxon>
        <taxon>Streptosporangiales</taxon>
        <taxon>Thermomonosporaceae</taxon>
        <taxon>Actinomadura</taxon>
    </lineage>
</organism>
<name>A0ABP5LMZ7_9ACTN</name>